<dbReference type="OMA" id="SWVEFWK"/>
<dbReference type="AlphaFoldDB" id="A0A5M3MPV5"/>
<dbReference type="InterPro" id="IPR011333">
    <property type="entry name" value="SKP1/BTB/POZ_sf"/>
</dbReference>
<dbReference type="InterPro" id="IPR000210">
    <property type="entry name" value="BTB/POZ_dom"/>
</dbReference>
<proteinExistence type="predicted"/>
<dbReference type="RefSeq" id="XP_007768615.1">
    <property type="nucleotide sequence ID" value="XM_007770425.1"/>
</dbReference>
<evidence type="ECO:0000313" key="4">
    <source>
        <dbReference type="Proteomes" id="UP000053558"/>
    </source>
</evidence>
<sequence>MLGYSDGPHTEPLDIKPLSPSGTSSSTARRSVSDSASSSDAPPRKRPRHDTSSSTASIMTTTRALTVEADSKASLVTRDSDFYFDDGSCVLQVENTLFNVHRTMLNKDSSSFGEMFQLPQGSKPAEGQTDDNPVYLPGDTAEEFRNFLWALYALPSELMTISSAQIELGRIIDIASVANKYSFRTTETWALDAIRQFTERKPSVLIPAAFPTPSSLPAMGNKDIIARLVRLAQKCGHARLLESMVNVLTHRMKTSVQFAYLAMTLGDEYDIRGLRGAGYLEVLLNANFVCSTDHSSGGLVEGDIQTEAGKNRLVISSTQRLRLLSGYQRLSKTWDRLRANAPQFDHVPPCSAEWHSHGCTQSWVEFWKEKTRSEAVLSLSSADVLGRLGIFVKEFDKWGSANFMHHECKNIARRSIHEKINSIREALPDYFHEGGDY</sequence>
<name>A0A5M3MPV5_CONPW</name>
<feature type="compositionally biased region" description="Low complexity" evidence="1">
    <location>
        <begin position="17"/>
        <end position="41"/>
    </location>
</feature>
<comment type="caution">
    <text evidence="3">The sequence shown here is derived from an EMBL/GenBank/DDBJ whole genome shotgun (WGS) entry which is preliminary data.</text>
</comment>
<reference evidence="4" key="1">
    <citation type="journal article" date="2012" name="Science">
        <title>The Paleozoic origin of enzymatic lignin decomposition reconstructed from 31 fungal genomes.</title>
        <authorList>
            <person name="Floudas D."/>
            <person name="Binder M."/>
            <person name="Riley R."/>
            <person name="Barry K."/>
            <person name="Blanchette R.A."/>
            <person name="Henrissat B."/>
            <person name="Martinez A.T."/>
            <person name="Otillar R."/>
            <person name="Spatafora J.W."/>
            <person name="Yadav J.S."/>
            <person name="Aerts A."/>
            <person name="Benoit I."/>
            <person name="Boyd A."/>
            <person name="Carlson A."/>
            <person name="Copeland A."/>
            <person name="Coutinho P.M."/>
            <person name="de Vries R.P."/>
            <person name="Ferreira P."/>
            <person name="Findley K."/>
            <person name="Foster B."/>
            <person name="Gaskell J."/>
            <person name="Glotzer D."/>
            <person name="Gorecki P."/>
            <person name="Heitman J."/>
            <person name="Hesse C."/>
            <person name="Hori C."/>
            <person name="Igarashi K."/>
            <person name="Jurgens J.A."/>
            <person name="Kallen N."/>
            <person name="Kersten P."/>
            <person name="Kohler A."/>
            <person name="Kuees U."/>
            <person name="Kumar T.K.A."/>
            <person name="Kuo A."/>
            <person name="LaButti K."/>
            <person name="Larrondo L.F."/>
            <person name="Lindquist E."/>
            <person name="Ling A."/>
            <person name="Lombard V."/>
            <person name="Lucas S."/>
            <person name="Lundell T."/>
            <person name="Martin R."/>
            <person name="McLaughlin D.J."/>
            <person name="Morgenstern I."/>
            <person name="Morin E."/>
            <person name="Murat C."/>
            <person name="Nagy L.G."/>
            <person name="Nolan M."/>
            <person name="Ohm R.A."/>
            <person name="Patyshakuliyeva A."/>
            <person name="Rokas A."/>
            <person name="Ruiz-Duenas F.J."/>
            <person name="Sabat G."/>
            <person name="Salamov A."/>
            <person name="Samejima M."/>
            <person name="Schmutz J."/>
            <person name="Slot J.C."/>
            <person name="St John F."/>
            <person name="Stenlid J."/>
            <person name="Sun H."/>
            <person name="Sun S."/>
            <person name="Syed K."/>
            <person name="Tsang A."/>
            <person name="Wiebenga A."/>
            <person name="Young D."/>
            <person name="Pisabarro A."/>
            <person name="Eastwood D.C."/>
            <person name="Martin F."/>
            <person name="Cullen D."/>
            <person name="Grigoriev I.V."/>
            <person name="Hibbett D.S."/>
        </authorList>
    </citation>
    <scope>NUCLEOTIDE SEQUENCE [LARGE SCALE GENOMIC DNA]</scope>
    <source>
        <strain evidence="4">RWD-64-598 SS2</strain>
    </source>
</reference>
<dbReference type="OrthoDB" id="8117402at2759"/>
<feature type="domain" description="BTB" evidence="2">
    <location>
        <begin position="87"/>
        <end position="160"/>
    </location>
</feature>
<evidence type="ECO:0000256" key="1">
    <source>
        <dbReference type="SAM" id="MobiDB-lite"/>
    </source>
</evidence>
<dbReference type="Gene3D" id="3.30.710.10">
    <property type="entry name" value="Potassium Channel Kv1.1, Chain A"/>
    <property type="match status" value="1"/>
</dbReference>
<dbReference type="GeneID" id="19201001"/>
<protein>
    <recommendedName>
        <fullName evidence="2">BTB domain-containing protein</fullName>
    </recommendedName>
</protein>
<evidence type="ECO:0000313" key="3">
    <source>
        <dbReference type="EMBL" id="EIW81209.1"/>
    </source>
</evidence>
<dbReference type="Proteomes" id="UP000053558">
    <property type="component" value="Unassembled WGS sequence"/>
</dbReference>
<feature type="region of interest" description="Disordered" evidence="1">
    <location>
        <begin position="1"/>
        <end position="59"/>
    </location>
</feature>
<evidence type="ECO:0000259" key="2">
    <source>
        <dbReference type="PROSITE" id="PS50097"/>
    </source>
</evidence>
<keyword evidence="4" id="KW-1185">Reference proteome</keyword>
<dbReference type="EMBL" id="JH711578">
    <property type="protein sequence ID" value="EIW81209.1"/>
    <property type="molecule type" value="Genomic_DNA"/>
</dbReference>
<dbReference type="PROSITE" id="PS50097">
    <property type="entry name" value="BTB"/>
    <property type="match status" value="1"/>
</dbReference>
<gene>
    <name evidence="3" type="ORF">CONPUDRAFT_137261</name>
</gene>
<dbReference type="KEGG" id="cput:CONPUDRAFT_137261"/>
<organism evidence="3 4">
    <name type="scientific">Coniophora puteana (strain RWD-64-598)</name>
    <name type="common">Brown rot fungus</name>
    <dbReference type="NCBI Taxonomy" id="741705"/>
    <lineage>
        <taxon>Eukaryota</taxon>
        <taxon>Fungi</taxon>
        <taxon>Dikarya</taxon>
        <taxon>Basidiomycota</taxon>
        <taxon>Agaricomycotina</taxon>
        <taxon>Agaricomycetes</taxon>
        <taxon>Agaricomycetidae</taxon>
        <taxon>Boletales</taxon>
        <taxon>Coniophorineae</taxon>
        <taxon>Coniophoraceae</taxon>
        <taxon>Coniophora</taxon>
    </lineage>
</organism>
<dbReference type="SUPFAM" id="SSF54695">
    <property type="entry name" value="POZ domain"/>
    <property type="match status" value="1"/>
</dbReference>
<accession>A0A5M3MPV5</accession>